<feature type="region of interest" description="Disordered" evidence="1">
    <location>
        <begin position="1"/>
        <end position="21"/>
    </location>
</feature>
<protein>
    <submittedName>
        <fullName evidence="2">Uncharacterized protein</fullName>
    </submittedName>
</protein>
<evidence type="ECO:0000256" key="1">
    <source>
        <dbReference type="SAM" id="MobiDB-lite"/>
    </source>
</evidence>
<feature type="non-terminal residue" evidence="2">
    <location>
        <position position="21"/>
    </location>
</feature>
<sequence>MSLHTQGVRKIVLGGSRTEIE</sequence>
<accession>A0A0F9CPI4</accession>
<proteinExistence type="predicted"/>
<gene>
    <name evidence="2" type="ORF">LCGC14_2297420</name>
</gene>
<evidence type="ECO:0000313" key="2">
    <source>
        <dbReference type="EMBL" id="KKL51248.1"/>
    </source>
</evidence>
<organism evidence="2">
    <name type="scientific">marine sediment metagenome</name>
    <dbReference type="NCBI Taxonomy" id="412755"/>
    <lineage>
        <taxon>unclassified sequences</taxon>
        <taxon>metagenomes</taxon>
        <taxon>ecological metagenomes</taxon>
    </lineage>
</organism>
<dbReference type="AlphaFoldDB" id="A0A0F9CPI4"/>
<reference evidence="2" key="1">
    <citation type="journal article" date="2015" name="Nature">
        <title>Complex archaea that bridge the gap between prokaryotes and eukaryotes.</title>
        <authorList>
            <person name="Spang A."/>
            <person name="Saw J.H."/>
            <person name="Jorgensen S.L."/>
            <person name="Zaremba-Niedzwiedzka K."/>
            <person name="Martijn J."/>
            <person name="Lind A.E."/>
            <person name="van Eijk R."/>
            <person name="Schleper C."/>
            <person name="Guy L."/>
            <person name="Ettema T.J."/>
        </authorList>
    </citation>
    <scope>NUCLEOTIDE SEQUENCE</scope>
</reference>
<dbReference type="EMBL" id="LAZR01032316">
    <property type="protein sequence ID" value="KKL51248.1"/>
    <property type="molecule type" value="Genomic_DNA"/>
</dbReference>
<name>A0A0F9CPI4_9ZZZZ</name>
<comment type="caution">
    <text evidence="2">The sequence shown here is derived from an EMBL/GenBank/DDBJ whole genome shotgun (WGS) entry which is preliminary data.</text>
</comment>